<protein>
    <submittedName>
        <fullName evidence="5">CBS domain-containing protein</fullName>
    </submittedName>
</protein>
<keyword evidence="1 2" id="KW-0129">CBS domain</keyword>
<evidence type="ECO:0000256" key="2">
    <source>
        <dbReference type="PROSITE-ProRule" id="PRU00703"/>
    </source>
</evidence>
<dbReference type="InterPro" id="IPR046342">
    <property type="entry name" value="CBS_dom_sf"/>
</dbReference>
<dbReference type="InterPro" id="IPR051257">
    <property type="entry name" value="Diverse_CBS-Domain"/>
</dbReference>
<dbReference type="PANTHER" id="PTHR43080">
    <property type="entry name" value="CBS DOMAIN-CONTAINING PROTEIN CBSX3, MITOCHONDRIAL"/>
    <property type="match status" value="1"/>
</dbReference>
<dbReference type="CDD" id="cd04586">
    <property type="entry name" value="CBS_pair_BON_assoc"/>
    <property type="match status" value="1"/>
</dbReference>
<evidence type="ECO:0000256" key="1">
    <source>
        <dbReference type="ARBA" id="ARBA00023122"/>
    </source>
</evidence>
<dbReference type="EMBL" id="JAASQI010000003">
    <property type="protein sequence ID" value="NIJ57724.1"/>
    <property type="molecule type" value="Genomic_DNA"/>
</dbReference>
<dbReference type="Gene3D" id="3.10.580.10">
    <property type="entry name" value="CBS-domain"/>
    <property type="match status" value="1"/>
</dbReference>
<evidence type="ECO:0000313" key="6">
    <source>
        <dbReference type="Proteomes" id="UP001429580"/>
    </source>
</evidence>
<feature type="domain" description="CBS" evidence="4">
    <location>
        <begin position="7"/>
        <end position="63"/>
    </location>
</feature>
<evidence type="ECO:0000259" key="4">
    <source>
        <dbReference type="PROSITE" id="PS51371"/>
    </source>
</evidence>
<dbReference type="Proteomes" id="UP001429580">
    <property type="component" value="Unassembled WGS sequence"/>
</dbReference>
<organism evidence="5 6">
    <name type="scientific">Pseudochelatococcus lubricantis</name>
    <dbReference type="NCBI Taxonomy" id="1538102"/>
    <lineage>
        <taxon>Bacteria</taxon>
        <taxon>Pseudomonadati</taxon>
        <taxon>Pseudomonadota</taxon>
        <taxon>Alphaproteobacteria</taxon>
        <taxon>Hyphomicrobiales</taxon>
        <taxon>Chelatococcaceae</taxon>
        <taxon>Pseudochelatococcus</taxon>
    </lineage>
</organism>
<dbReference type="SMART" id="SM00116">
    <property type="entry name" value="CBS"/>
    <property type="match status" value="2"/>
</dbReference>
<name>A0ABX0UXP3_9HYPH</name>
<dbReference type="PROSITE" id="PS50914">
    <property type="entry name" value="BON"/>
    <property type="match status" value="1"/>
</dbReference>
<dbReference type="Pfam" id="PF04972">
    <property type="entry name" value="BON"/>
    <property type="match status" value="1"/>
</dbReference>
<dbReference type="PIRSF" id="PIRSF036990">
    <property type="entry name" value="UCP036990_CBS_BON"/>
    <property type="match status" value="1"/>
</dbReference>
<proteinExistence type="predicted"/>
<dbReference type="Pfam" id="PF00571">
    <property type="entry name" value="CBS"/>
    <property type="match status" value="2"/>
</dbReference>
<sequence>MKARDILTANVITVGVDAPLAEIADLLVRNRIGSLPVLDAHDRVAGVVSEDDFLRRIETGTERRRSRLAEFFTSDAVLQQDYVRSRGLRAGDIMRTDQPRIGPDAELAEIADVLERHNIHSVLVVEGDKLVGIVSRSDLVRAYASVADTRAQPTEGDRAIREALLLELASQPWGRRLENTIVVTDGIVHLWGQAVSPTERAALRVAAERIPGVRTVQDHTTLTGPASFVE</sequence>
<dbReference type="Gene3D" id="3.30.1340.30">
    <property type="match status" value="1"/>
</dbReference>
<dbReference type="RefSeq" id="WP_166950623.1">
    <property type="nucleotide sequence ID" value="NZ_JAASQI010000003.1"/>
</dbReference>
<feature type="domain" description="CBS" evidence="4">
    <location>
        <begin position="94"/>
        <end position="149"/>
    </location>
</feature>
<gene>
    <name evidence="5" type="ORF">FHS82_001560</name>
</gene>
<dbReference type="PANTHER" id="PTHR43080:SF26">
    <property type="entry name" value="REGULATORY PROTEIN"/>
    <property type="match status" value="1"/>
</dbReference>
<keyword evidence="6" id="KW-1185">Reference proteome</keyword>
<dbReference type="InterPro" id="IPR000644">
    <property type="entry name" value="CBS_dom"/>
</dbReference>
<dbReference type="InterPro" id="IPR007055">
    <property type="entry name" value="BON_dom"/>
</dbReference>
<feature type="domain" description="BON" evidence="3">
    <location>
        <begin position="156"/>
        <end position="224"/>
    </location>
</feature>
<dbReference type="PROSITE" id="PS51371">
    <property type="entry name" value="CBS"/>
    <property type="match status" value="2"/>
</dbReference>
<evidence type="ECO:0000259" key="3">
    <source>
        <dbReference type="PROSITE" id="PS50914"/>
    </source>
</evidence>
<accession>A0ABX0UXP3</accession>
<reference evidence="5 6" key="1">
    <citation type="submission" date="2020-03" db="EMBL/GenBank/DDBJ databases">
        <title>Genomic Encyclopedia of Type Strains, Phase IV (KMG-IV): sequencing the most valuable type-strain genomes for metagenomic binning, comparative biology and taxonomic classification.</title>
        <authorList>
            <person name="Goeker M."/>
        </authorList>
    </citation>
    <scope>NUCLEOTIDE SEQUENCE [LARGE SCALE GENOMIC DNA]</scope>
    <source>
        <strain evidence="5 6">DSM 103870</strain>
    </source>
</reference>
<dbReference type="SUPFAM" id="SSF54631">
    <property type="entry name" value="CBS-domain pair"/>
    <property type="match status" value="1"/>
</dbReference>
<dbReference type="InterPro" id="IPR017080">
    <property type="entry name" value="UCP036990_CBS_BON"/>
</dbReference>
<comment type="caution">
    <text evidence="5">The sequence shown here is derived from an EMBL/GenBank/DDBJ whole genome shotgun (WGS) entry which is preliminary data.</text>
</comment>
<evidence type="ECO:0000313" key="5">
    <source>
        <dbReference type="EMBL" id="NIJ57724.1"/>
    </source>
</evidence>